<feature type="compositionally biased region" description="Low complexity" evidence="2">
    <location>
        <begin position="209"/>
        <end position="240"/>
    </location>
</feature>
<gene>
    <name evidence="3" type="ORF">ACRB68_40070</name>
</gene>
<comment type="caution">
    <text evidence="3">The sequence shown here is derived from an EMBL/GenBank/DDBJ whole genome shotgun (WGS) entry which is preliminary data.</text>
</comment>
<dbReference type="AlphaFoldDB" id="A0A7K0BXL0"/>
<proteinExistence type="predicted"/>
<evidence type="ECO:0000256" key="2">
    <source>
        <dbReference type="SAM" id="MobiDB-lite"/>
    </source>
</evidence>
<evidence type="ECO:0000313" key="4">
    <source>
        <dbReference type="Proteomes" id="UP000487268"/>
    </source>
</evidence>
<dbReference type="EMBL" id="WEGH01000002">
    <property type="protein sequence ID" value="MQY05927.1"/>
    <property type="molecule type" value="Genomic_DNA"/>
</dbReference>
<keyword evidence="1" id="KW-0175">Coiled coil</keyword>
<feature type="region of interest" description="Disordered" evidence="2">
    <location>
        <begin position="197"/>
        <end position="240"/>
    </location>
</feature>
<reference evidence="3 4" key="1">
    <citation type="submission" date="2019-10" db="EMBL/GenBank/DDBJ databases">
        <title>Actinomadura rubteroloni sp. nov. and Actinomadura macrotermitis sp. nov., isolated from the gut of fungus growing-termite Macrotermes natalensis.</title>
        <authorList>
            <person name="Benndorf R."/>
            <person name="Martin K."/>
            <person name="Kuefner M."/>
            <person name="De Beer W."/>
            <person name="Kaster A.-K."/>
            <person name="Vollmers J."/>
            <person name="Poulsen M."/>
            <person name="Beemelmanns C."/>
        </authorList>
    </citation>
    <scope>NUCLEOTIDE SEQUENCE [LARGE SCALE GENOMIC DNA]</scope>
    <source>
        <strain evidence="3 4">RB68</strain>
    </source>
</reference>
<keyword evidence="4" id="KW-1185">Reference proteome</keyword>
<feature type="coiled-coil region" evidence="1">
    <location>
        <begin position="54"/>
        <end position="98"/>
    </location>
</feature>
<dbReference type="Gene3D" id="6.10.250.3150">
    <property type="match status" value="1"/>
</dbReference>
<protein>
    <recommendedName>
        <fullName evidence="5">NlpC/P60 family protein</fullName>
    </recommendedName>
</protein>
<dbReference type="Proteomes" id="UP000487268">
    <property type="component" value="Unassembled WGS sequence"/>
</dbReference>
<evidence type="ECO:0000313" key="3">
    <source>
        <dbReference type="EMBL" id="MQY05927.1"/>
    </source>
</evidence>
<name>A0A7K0BXL0_9ACTN</name>
<evidence type="ECO:0000256" key="1">
    <source>
        <dbReference type="SAM" id="Coils"/>
    </source>
</evidence>
<sequence length="240" mass="25167">MVLRLAVFSSCAAAAVSGPGASARTREPAPIVRDAGARVAAMPAQADGELDRLAVKAESAVERYHGELVKLERARASYADIQGRLAEAARRVQEAQAAMAAFAAGAYKGDTGYSAWTVLAGGNDGPQAFMDRAALVEILARRRAGAMQDLQAARNVAELFRRQAEESLREQQAATERAAKAKKAAHRAVAERRAALQRIEAHKRGPGRRPGSARATPAAWRPGQGEAARAGAIGAARPAG</sequence>
<evidence type="ECO:0008006" key="5">
    <source>
        <dbReference type="Google" id="ProtNLM"/>
    </source>
</evidence>
<accession>A0A7K0BXL0</accession>
<organism evidence="3 4">
    <name type="scientific">Actinomadura macrotermitis</name>
    <dbReference type="NCBI Taxonomy" id="2585200"/>
    <lineage>
        <taxon>Bacteria</taxon>
        <taxon>Bacillati</taxon>
        <taxon>Actinomycetota</taxon>
        <taxon>Actinomycetes</taxon>
        <taxon>Streptosporangiales</taxon>
        <taxon>Thermomonosporaceae</taxon>
        <taxon>Actinomadura</taxon>
    </lineage>
</organism>
<feature type="coiled-coil region" evidence="1">
    <location>
        <begin position="150"/>
        <end position="184"/>
    </location>
</feature>